<organism evidence="15 16">
    <name type="scientific">[Eubacterium] hominis</name>
    <dbReference type="NCBI Taxonomy" id="2764325"/>
    <lineage>
        <taxon>Bacteria</taxon>
        <taxon>Bacillati</taxon>
        <taxon>Bacillota</taxon>
        <taxon>Erysipelotrichia</taxon>
        <taxon>Erysipelotrichales</taxon>
        <taxon>Erysipelotrichaceae</taxon>
        <taxon>Amedibacillus</taxon>
    </lineage>
</organism>
<dbReference type="InterPro" id="IPR013013">
    <property type="entry name" value="PTS_EIIC_1"/>
</dbReference>
<dbReference type="SUPFAM" id="SSF55604">
    <property type="entry name" value="Glucose permease domain IIB"/>
    <property type="match status" value="1"/>
</dbReference>
<dbReference type="PROSITE" id="PS51098">
    <property type="entry name" value="PTS_EIIB_TYPE_1"/>
    <property type="match status" value="1"/>
</dbReference>
<accession>A0A7G9GR66</accession>
<evidence type="ECO:0000256" key="2">
    <source>
        <dbReference type="ARBA" id="ARBA00022448"/>
    </source>
</evidence>
<keyword evidence="5" id="KW-0808">Transferase</keyword>
<keyword evidence="8" id="KW-0418">Kinase</keyword>
<dbReference type="EMBL" id="CP060636">
    <property type="protein sequence ID" value="QNM13298.1"/>
    <property type="molecule type" value="Genomic_DNA"/>
</dbReference>
<name>A0A7G9GR66_9FIRM</name>
<dbReference type="GO" id="GO:0090563">
    <property type="term" value="F:protein-phosphocysteine-sugar phosphotransferase activity"/>
    <property type="evidence" value="ECO:0007669"/>
    <property type="project" value="TreeGrafter"/>
</dbReference>
<dbReference type="AlphaFoldDB" id="A0A7G9GR66"/>
<dbReference type="Pfam" id="PF02378">
    <property type="entry name" value="PTS_EIIC"/>
    <property type="match status" value="1"/>
</dbReference>
<dbReference type="Pfam" id="PF00367">
    <property type="entry name" value="PTS_EIIB"/>
    <property type="match status" value="1"/>
</dbReference>
<evidence type="ECO:0000313" key="16">
    <source>
        <dbReference type="Proteomes" id="UP000515856"/>
    </source>
</evidence>
<dbReference type="Gene3D" id="3.30.1360.60">
    <property type="entry name" value="Glucose permease domain IIB"/>
    <property type="match status" value="1"/>
</dbReference>
<feature type="transmembrane region" description="Helical" evidence="12">
    <location>
        <begin position="84"/>
        <end position="103"/>
    </location>
</feature>
<evidence type="ECO:0000256" key="10">
    <source>
        <dbReference type="ARBA" id="ARBA00023136"/>
    </source>
</evidence>
<dbReference type="GO" id="GO:0008982">
    <property type="term" value="F:protein-N(PI)-phosphohistidine-sugar phosphotransferase activity"/>
    <property type="evidence" value="ECO:0007669"/>
    <property type="project" value="InterPro"/>
</dbReference>
<feature type="transmembrane region" description="Helical" evidence="12">
    <location>
        <begin position="56"/>
        <end position="77"/>
    </location>
</feature>
<keyword evidence="16" id="KW-1185">Reference proteome</keyword>
<comment type="subcellular location">
    <subcellularLocation>
        <location evidence="1">Cell membrane</location>
        <topology evidence="1">Multi-pass membrane protein</topology>
    </subcellularLocation>
</comment>
<gene>
    <name evidence="15" type="ORF">H9Q80_04925</name>
</gene>
<dbReference type="NCBIfam" id="TIGR00826">
    <property type="entry name" value="EIIB_glc"/>
    <property type="match status" value="1"/>
</dbReference>
<evidence type="ECO:0000256" key="8">
    <source>
        <dbReference type="ARBA" id="ARBA00022777"/>
    </source>
</evidence>
<dbReference type="Proteomes" id="UP000515856">
    <property type="component" value="Chromosome"/>
</dbReference>
<dbReference type="GO" id="GO:0005886">
    <property type="term" value="C:plasma membrane"/>
    <property type="evidence" value="ECO:0007669"/>
    <property type="project" value="UniProtKB-SubCell"/>
</dbReference>
<keyword evidence="10 12" id="KW-0472">Membrane</keyword>
<dbReference type="InterPro" id="IPR018113">
    <property type="entry name" value="PTrfase_EIIB_Cys"/>
</dbReference>
<keyword evidence="3" id="KW-1003">Cell membrane</keyword>
<evidence type="ECO:0000256" key="4">
    <source>
        <dbReference type="ARBA" id="ARBA00022597"/>
    </source>
</evidence>
<evidence type="ECO:0000256" key="3">
    <source>
        <dbReference type="ARBA" id="ARBA00022475"/>
    </source>
</evidence>
<evidence type="ECO:0000256" key="5">
    <source>
        <dbReference type="ARBA" id="ARBA00022679"/>
    </source>
</evidence>
<keyword evidence="4" id="KW-0762">Sugar transport</keyword>
<feature type="transmembrane region" description="Helical" evidence="12">
    <location>
        <begin position="167"/>
        <end position="187"/>
    </location>
</feature>
<evidence type="ECO:0000313" key="15">
    <source>
        <dbReference type="EMBL" id="QNM13298.1"/>
    </source>
</evidence>
<evidence type="ECO:0000256" key="11">
    <source>
        <dbReference type="PROSITE-ProRule" id="PRU00421"/>
    </source>
</evidence>
<feature type="transmembrane region" description="Helical" evidence="12">
    <location>
        <begin position="275"/>
        <end position="293"/>
    </location>
</feature>
<dbReference type="GO" id="GO:0016301">
    <property type="term" value="F:kinase activity"/>
    <property type="evidence" value="ECO:0007669"/>
    <property type="project" value="UniProtKB-KW"/>
</dbReference>
<dbReference type="PROSITE" id="PS51103">
    <property type="entry name" value="PTS_EIIC_TYPE_1"/>
    <property type="match status" value="1"/>
</dbReference>
<feature type="transmembrane region" description="Helical" evidence="12">
    <location>
        <begin position="123"/>
        <end position="147"/>
    </location>
</feature>
<feature type="transmembrane region" description="Helical" evidence="12">
    <location>
        <begin position="193"/>
        <end position="215"/>
    </location>
</feature>
<dbReference type="RefSeq" id="WP_117536440.1">
    <property type="nucleotide sequence ID" value="NZ_CP060636.1"/>
</dbReference>
<dbReference type="PANTHER" id="PTHR30009">
    <property type="entry name" value="CYTOCHROME C-TYPE SYNTHESIS PROTEIN AND PTS TRANSMEMBRANE COMPONENT"/>
    <property type="match status" value="1"/>
</dbReference>
<dbReference type="InterPro" id="IPR001996">
    <property type="entry name" value="PTS_IIB_1"/>
</dbReference>
<evidence type="ECO:0000256" key="7">
    <source>
        <dbReference type="ARBA" id="ARBA00022692"/>
    </source>
</evidence>
<keyword evidence="6" id="KW-0598">Phosphotransferase system</keyword>
<dbReference type="KEGG" id="ehn:H9Q80_04925"/>
<feature type="domain" description="PTS EIIC type-1" evidence="14">
    <location>
        <begin position="3"/>
        <end position="414"/>
    </location>
</feature>
<feature type="transmembrane region" description="Helical" evidence="12">
    <location>
        <begin position="302"/>
        <end position="320"/>
    </location>
</feature>
<dbReference type="InterPro" id="IPR003352">
    <property type="entry name" value="PTS_EIIC"/>
</dbReference>
<dbReference type="GO" id="GO:0009401">
    <property type="term" value="P:phosphoenolpyruvate-dependent sugar phosphotransferase system"/>
    <property type="evidence" value="ECO:0007669"/>
    <property type="project" value="UniProtKB-KW"/>
</dbReference>
<evidence type="ECO:0000256" key="12">
    <source>
        <dbReference type="SAM" id="Phobius"/>
    </source>
</evidence>
<reference evidence="15 16" key="1">
    <citation type="submission" date="2020-08" db="EMBL/GenBank/DDBJ databases">
        <authorList>
            <person name="Liu C."/>
            <person name="Sun Q."/>
        </authorList>
    </citation>
    <scope>NUCLEOTIDE SEQUENCE [LARGE SCALE GENOMIC DNA]</scope>
    <source>
        <strain evidence="15 16">NSJ-61</strain>
    </source>
</reference>
<evidence type="ECO:0000256" key="6">
    <source>
        <dbReference type="ARBA" id="ARBA00022683"/>
    </source>
</evidence>
<evidence type="ECO:0000256" key="9">
    <source>
        <dbReference type="ARBA" id="ARBA00022989"/>
    </source>
</evidence>
<dbReference type="InterPro" id="IPR036878">
    <property type="entry name" value="Glu_permease_IIB"/>
</dbReference>
<dbReference type="PROSITE" id="PS01035">
    <property type="entry name" value="PTS_EIIB_TYPE_1_CYS"/>
    <property type="match status" value="1"/>
</dbReference>
<evidence type="ECO:0000256" key="1">
    <source>
        <dbReference type="ARBA" id="ARBA00004651"/>
    </source>
</evidence>
<feature type="transmembrane region" description="Helical" evidence="12">
    <location>
        <begin position="381"/>
        <end position="402"/>
    </location>
</feature>
<proteinExistence type="predicted"/>
<dbReference type="PANTHER" id="PTHR30009:SF24">
    <property type="entry name" value="PTS SYSTEM, IIBC COMPONENT"/>
    <property type="match status" value="1"/>
</dbReference>
<evidence type="ECO:0000259" key="14">
    <source>
        <dbReference type="PROSITE" id="PS51103"/>
    </source>
</evidence>
<sequence>MKTKISELSSVFSKAIIQPVMFLSVTGLLLTIGVILKMDVMPAFIANIGNFVYNLMMNGGINQLSIIFCVGIATALAKHKKTDAAIVAVSAFMIFIYANNAWLSSNGLLVESESLTGTGQAMVLGVQCIDMGVFLGIILGCLTGYIFNKFGDKEFPDVVRIYGGSRLAYIISIFATAILAIIMCYVWPLVNDAISSCLVFINKAGPAGLFTYGFLNRFLIPTGLHHLIYMPFLLTPVGGTAEITGQAVSGCYPILMAEMGNLGSLTALDPSVKYMMYGFSKIFGCIGITMAFIKTAKPEKKVATRSLLLPLLFVAVVAGVTEPLDFMFLFASPLLWLVHSILDGLFQVIIFLLGARLQLMSGILNAIPMIIAIPANLSKWYITFGVGIVSIFVWYFIFVFLIKKLNLKTPGREDDVEEINEQTAVEQVENISCIIEGLGGEDNIKSISNCYTRLRVEVKDIEKVNETKINEYKNQGIVIKGNNVQIIIGMKVQKVCEHVKQVLQIVE</sequence>
<feature type="domain" description="PTS EIIB type-1" evidence="13">
    <location>
        <begin position="428"/>
        <end position="507"/>
    </location>
</feature>
<feature type="active site" description="Phosphocysteine intermediate; for EIIB activity" evidence="11">
    <location>
        <position position="450"/>
    </location>
</feature>
<keyword evidence="7 12" id="KW-0812">Transmembrane</keyword>
<dbReference type="CDD" id="cd00212">
    <property type="entry name" value="PTS_IIB_glc"/>
    <property type="match status" value="1"/>
</dbReference>
<dbReference type="InterPro" id="IPR050429">
    <property type="entry name" value="PTS_Glucose_EIICBA"/>
</dbReference>
<feature type="transmembrane region" description="Helical" evidence="12">
    <location>
        <begin position="12"/>
        <end position="36"/>
    </location>
</feature>
<evidence type="ECO:0000259" key="13">
    <source>
        <dbReference type="PROSITE" id="PS51098"/>
    </source>
</evidence>
<protein>
    <submittedName>
        <fullName evidence="15">PTS transporter subunit EIIC</fullName>
    </submittedName>
</protein>
<keyword evidence="9 12" id="KW-1133">Transmembrane helix</keyword>
<keyword evidence="2" id="KW-0813">Transport</keyword>